<keyword evidence="8" id="KW-1185">Reference proteome</keyword>
<dbReference type="GO" id="GO:0016757">
    <property type="term" value="F:glycosyltransferase activity"/>
    <property type="evidence" value="ECO:0007669"/>
    <property type="project" value="UniProtKB-KW"/>
</dbReference>
<dbReference type="Pfam" id="PF00535">
    <property type="entry name" value="Glycos_transf_2"/>
    <property type="match status" value="1"/>
</dbReference>
<dbReference type="STRING" id="1450648.CLORY_44660"/>
<feature type="domain" description="Glycosyltransferase 2-like" evidence="6">
    <location>
        <begin position="6"/>
        <end position="177"/>
    </location>
</feature>
<evidence type="ECO:0000256" key="2">
    <source>
        <dbReference type="ARBA" id="ARBA00006739"/>
    </source>
</evidence>
<organism evidence="7 8">
    <name type="scientific">Clostridium oryzae</name>
    <dbReference type="NCBI Taxonomy" id="1450648"/>
    <lineage>
        <taxon>Bacteria</taxon>
        <taxon>Bacillati</taxon>
        <taxon>Bacillota</taxon>
        <taxon>Clostridia</taxon>
        <taxon>Eubacteriales</taxon>
        <taxon>Clostridiaceae</taxon>
        <taxon>Clostridium</taxon>
    </lineage>
</organism>
<dbReference type="CDD" id="cd04186">
    <property type="entry name" value="GT_2_like_c"/>
    <property type="match status" value="1"/>
</dbReference>
<evidence type="ECO:0000313" key="8">
    <source>
        <dbReference type="Proteomes" id="UP000190080"/>
    </source>
</evidence>
<evidence type="ECO:0000313" key="7">
    <source>
        <dbReference type="EMBL" id="OPJ55123.1"/>
    </source>
</evidence>
<dbReference type="InterPro" id="IPR001173">
    <property type="entry name" value="Glyco_trans_2-like"/>
</dbReference>
<name>A0A1V4I589_9CLOT</name>
<accession>A0A1V4I589</accession>
<reference evidence="7 8" key="1">
    <citation type="submission" date="2017-03" db="EMBL/GenBank/DDBJ databases">
        <title>Genome sequence of Clostridium oryzae DSM 28571.</title>
        <authorList>
            <person name="Poehlein A."/>
            <person name="Daniel R."/>
        </authorList>
    </citation>
    <scope>NUCLEOTIDE SEQUENCE [LARGE SCALE GENOMIC DNA]</scope>
    <source>
        <strain evidence="7 8">DSM 28571</strain>
    </source>
</reference>
<dbReference type="PANTHER" id="PTHR43179">
    <property type="entry name" value="RHAMNOSYLTRANSFERASE WBBL"/>
    <property type="match status" value="1"/>
</dbReference>
<evidence type="ECO:0000256" key="1">
    <source>
        <dbReference type="ARBA" id="ARBA00004776"/>
    </source>
</evidence>
<keyword evidence="4 7" id="KW-0808">Transferase</keyword>
<evidence type="ECO:0000256" key="4">
    <source>
        <dbReference type="ARBA" id="ARBA00022679"/>
    </source>
</evidence>
<dbReference type="OrthoDB" id="9813495at2"/>
<dbReference type="Gene3D" id="3.90.550.10">
    <property type="entry name" value="Spore Coat Polysaccharide Biosynthesis Protein SpsA, Chain A"/>
    <property type="match status" value="1"/>
</dbReference>
<dbReference type="RefSeq" id="WP_079428681.1">
    <property type="nucleotide sequence ID" value="NZ_MZGV01000118.1"/>
</dbReference>
<evidence type="ECO:0000256" key="3">
    <source>
        <dbReference type="ARBA" id="ARBA00022676"/>
    </source>
</evidence>
<gene>
    <name evidence="7" type="primary">glfT2</name>
    <name evidence="7" type="ORF">CLORY_44660</name>
</gene>
<sequence length="445" mass="51476">MKEIAVVICNYNKKEYLLKCIGSLLKSTYTNFDVYVIDNASMDGSVNAVLEQYRDSVNIIRNEENLGGSGGFNSGIKAVVNNGYKYIYLLDNDVILDKDALCELYEFMEVNYTTGIVGSKIYSMDNPDNVQEFGSYIDFSTFNMKLRNNGNIDSNSDMTFIECDYVPACSALIRVEAILKVGLIDEQYFVYWDDIDLGYRLKSAGYKVFASSKSKVWHKGGGTVRNNTFGTYYFWRNRVHFFKKCCSDDDIERFVSRLFDDIFQAMYACNYIGKYSSIKTILMAVDDALNGIRGRAPENRIMDVENIDDKFTNILKDIKKVLVIHNSNIKILLDVVNKIKNVNTEIQITIAAKNLEELNNQFEDIEKVEIQSLDNLCVYDLICKTCYHIFDARDNMEENIVYVDRFFNTITSEKDREYLSNYNNMYNMLKNTLYYVLLNKCLKKR</sequence>
<dbReference type="InterPro" id="IPR029044">
    <property type="entry name" value="Nucleotide-diphossugar_trans"/>
</dbReference>
<dbReference type="SUPFAM" id="SSF53448">
    <property type="entry name" value="Nucleotide-diphospho-sugar transferases"/>
    <property type="match status" value="1"/>
</dbReference>
<comment type="similarity">
    <text evidence="2">Belongs to the glycosyltransferase 2 family.</text>
</comment>
<dbReference type="PANTHER" id="PTHR43179:SF12">
    <property type="entry name" value="GALACTOFURANOSYLTRANSFERASE GLFT2"/>
    <property type="match status" value="1"/>
</dbReference>
<evidence type="ECO:0000256" key="5">
    <source>
        <dbReference type="SAM" id="Coils"/>
    </source>
</evidence>
<dbReference type="EC" id="2.4.1.288" evidence="7"/>
<comment type="caution">
    <text evidence="7">The sequence shown here is derived from an EMBL/GenBank/DDBJ whole genome shotgun (WGS) entry which is preliminary data.</text>
</comment>
<keyword evidence="3 7" id="KW-0328">Glycosyltransferase</keyword>
<keyword evidence="5" id="KW-0175">Coiled coil</keyword>
<comment type="pathway">
    <text evidence="1">Cell wall biogenesis; cell wall polysaccharide biosynthesis.</text>
</comment>
<protein>
    <submittedName>
        <fullName evidence="7">Galactofuranosyl transferase GlfT2</fullName>
        <ecNumber evidence="7">2.4.1.288</ecNumber>
    </submittedName>
</protein>
<feature type="coiled-coil region" evidence="5">
    <location>
        <begin position="341"/>
        <end position="368"/>
    </location>
</feature>
<proteinExistence type="inferred from homology"/>
<evidence type="ECO:0000259" key="6">
    <source>
        <dbReference type="Pfam" id="PF00535"/>
    </source>
</evidence>
<dbReference type="EMBL" id="MZGV01000118">
    <property type="protein sequence ID" value="OPJ55123.1"/>
    <property type="molecule type" value="Genomic_DNA"/>
</dbReference>
<dbReference type="Proteomes" id="UP000190080">
    <property type="component" value="Unassembled WGS sequence"/>
</dbReference>
<dbReference type="AlphaFoldDB" id="A0A1V4I589"/>